<evidence type="ECO:0000256" key="5">
    <source>
        <dbReference type="ARBA" id="ARBA00023136"/>
    </source>
</evidence>
<feature type="transmembrane region" description="Helical" evidence="7">
    <location>
        <begin position="464"/>
        <end position="485"/>
    </location>
</feature>
<feature type="transmembrane region" description="Helical" evidence="7">
    <location>
        <begin position="434"/>
        <end position="452"/>
    </location>
</feature>
<keyword evidence="4 7" id="KW-1133">Transmembrane helix</keyword>
<evidence type="ECO:0000256" key="2">
    <source>
        <dbReference type="ARBA" id="ARBA00022448"/>
    </source>
</evidence>
<feature type="transmembrane region" description="Helical" evidence="7">
    <location>
        <begin position="257"/>
        <end position="282"/>
    </location>
</feature>
<comment type="similarity">
    <text evidence="6">Belongs to the sodium:neurotransmitter symporter (SNF) (TC 2.A.22) family.</text>
</comment>
<reference evidence="8 9" key="1">
    <citation type="submission" date="2024-03" db="EMBL/GenBank/DDBJ databases">
        <title>Human intestinal bacterial collection.</title>
        <authorList>
            <person name="Pauvert C."/>
            <person name="Hitch T.C.A."/>
            <person name="Clavel T."/>
        </authorList>
    </citation>
    <scope>NUCLEOTIDE SEQUENCE [LARGE SCALE GENOMIC DNA]</scope>
    <source>
        <strain evidence="8 9">CLA-AA-H255</strain>
    </source>
</reference>
<dbReference type="InterPro" id="IPR037272">
    <property type="entry name" value="SNS_sf"/>
</dbReference>
<evidence type="ECO:0000256" key="7">
    <source>
        <dbReference type="SAM" id="Phobius"/>
    </source>
</evidence>
<dbReference type="PROSITE" id="PS50267">
    <property type="entry name" value="NA_NEUROTRAN_SYMP_3"/>
    <property type="match status" value="1"/>
</dbReference>
<dbReference type="PROSITE" id="PS00610">
    <property type="entry name" value="NA_NEUROTRAN_SYMP_1"/>
    <property type="match status" value="1"/>
</dbReference>
<dbReference type="PANTHER" id="PTHR42948:SF1">
    <property type="entry name" value="TRANSPORTER"/>
    <property type="match status" value="1"/>
</dbReference>
<keyword evidence="2 6" id="KW-0813">Transport</keyword>
<evidence type="ECO:0000313" key="9">
    <source>
        <dbReference type="Proteomes" id="UP001442364"/>
    </source>
</evidence>
<feature type="transmembrane region" description="Helical" evidence="7">
    <location>
        <begin position="176"/>
        <end position="200"/>
    </location>
</feature>
<keyword evidence="3 6" id="KW-0812">Transmembrane</keyword>
<dbReference type="RefSeq" id="WP_055175348.1">
    <property type="nucleotide sequence ID" value="NZ_DAWDIQ010000010.1"/>
</dbReference>
<comment type="caution">
    <text evidence="8">The sequence shown here is derived from an EMBL/GenBank/DDBJ whole genome shotgun (WGS) entry which is preliminary data.</text>
</comment>
<evidence type="ECO:0000256" key="1">
    <source>
        <dbReference type="ARBA" id="ARBA00004141"/>
    </source>
</evidence>
<evidence type="ECO:0000313" key="8">
    <source>
        <dbReference type="EMBL" id="MEQ2380060.1"/>
    </source>
</evidence>
<dbReference type="EMBL" id="JBBMER010000006">
    <property type="protein sequence ID" value="MEQ2380060.1"/>
    <property type="molecule type" value="Genomic_DNA"/>
</dbReference>
<evidence type="ECO:0000256" key="3">
    <source>
        <dbReference type="ARBA" id="ARBA00022692"/>
    </source>
</evidence>
<dbReference type="Proteomes" id="UP001442364">
    <property type="component" value="Unassembled WGS sequence"/>
</dbReference>
<comment type="subcellular location">
    <subcellularLocation>
        <location evidence="1">Membrane</location>
        <topology evidence="1">Multi-pass membrane protein</topology>
    </subcellularLocation>
</comment>
<feature type="transmembrane region" description="Helical" evidence="7">
    <location>
        <begin position="40"/>
        <end position="64"/>
    </location>
</feature>
<dbReference type="PANTHER" id="PTHR42948">
    <property type="entry name" value="TRANSPORTER"/>
    <property type="match status" value="1"/>
</dbReference>
<keyword evidence="6" id="KW-0769">Symport</keyword>
<feature type="transmembrane region" description="Helical" evidence="7">
    <location>
        <begin position="144"/>
        <end position="164"/>
    </location>
</feature>
<name>A0ABV1BX34_9FIRM</name>
<dbReference type="InterPro" id="IPR000175">
    <property type="entry name" value="Na/ntran_symport"/>
</dbReference>
<feature type="transmembrane region" description="Helical" evidence="7">
    <location>
        <begin position="7"/>
        <end position="28"/>
    </location>
</feature>
<sequence>MKEREQFGSRIGFILVSAGCAIGLGNVWKFPYICGMYGGAAFIVMYLIFLALLGLPILICEFSVGRASRKGMGKAFDVLEQKGTKWHRLKWMSIIGSYLLMMFYTMVGGWMIYYAFLELSGKLSGLDSAEITATFNGLLSQPGIMFIFSFIAIILSFGVCALGLKNGVERITKVMMSLLLGLMVILAVHSFVLPNASVGIKFYLVPNISLVNQSGIGEAIFAAMTHAFFTLSIGIGAMEIFGSYLDKKRSLTGEAVSIVLLDTFVALMAGFIIIPACFAYGVNPDSGPSLLFITLPNVFNNMTGGRIWGFMFFLFMSFAALSTIIAVFEEIVAMWMDITECKRTKAVGINIIAITVLSIPAILGYNLLSGIQPIGAGTTIMDLEDFLVSYNLLPLGSLVIVLFCTRKNGWGFDNFAKEANTGDGIKLPLWFRKYMSYILPLIITIVYIKGYYDTFCKQPLGIFIGWMCFAVLLVVIIYLIALLTGHKSKQQ</sequence>
<organism evidence="8 9">
    <name type="scientific">[Lactobacillus] rogosae</name>
    <dbReference type="NCBI Taxonomy" id="706562"/>
    <lineage>
        <taxon>Bacteria</taxon>
        <taxon>Bacillati</taxon>
        <taxon>Bacillota</taxon>
        <taxon>Clostridia</taxon>
        <taxon>Lachnospirales</taxon>
        <taxon>Lachnospiraceae</taxon>
        <taxon>Lachnospira</taxon>
    </lineage>
</organism>
<keyword evidence="5 7" id="KW-0472">Membrane</keyword>
<feature type="transmembrane region" description="Helical" evidence="7">
    <location>
        <begin position="388"/>
        <end position="405"/>
    </location>
</feature>
<feature type="transmembrane region" description="Helical" evidence="7">
    <location>
        <begin position="349"/>
        <end position="368"/>
    </location>
</feature>
<protein>
    <recommendedName>
        <fullName evidence="6">Transporter</fullName>
    </recommendedName>
</protein>
<dbReference type="NCBIfam" id="NF037979">
    <property type="entry name" value="Na_transp"/>
    <property type="match status" value="1"/>
</dbReference>
<accession>A0ABV1BX34</accession>
<evidence type="ECO:0000256" key="4">
    <source>
        <dbReference type="ARBA" id="ARBA00022989"/>
    </source>
</evidence>
<dbReference type="SUPFAM" id="SSF161070">
    <property type="entry name" value="SNF-like"/>
    <property type="match status" value="1"/>
</dbReference>
<feature type="transmembrane region" description="Helical" evidence="7">
    <location>
        <begin position="307"/>
        <end position="328"/>
    </location>
</feature>
<dbReference type="CDD" id="cd10336">
    <property type="entry name" value="SLC6sbd_Tyt1-Like"/>
    <property type="match status" value="1"/>
</dbReference>
<gene>
    <name evidence="8" type="ORF">WMO14_09220</name>
</gene>
<dbReference type="InterPro" id="IPR047218">
    <property type="entry name" value="YocR/YhdH-like"/>
</dbReference>
<feature type="transmembrane region" description="Helical" evidence="7">
    <location>
        <begin position="91"/>
        <end position="116"/>
    </location>
</feature>
<feature type="transmembrane region" description="Helical" evidence="7">
    <location>
        <begin position="220"/>
        <end position="245"/>
    </location>
</feature>
<dbReference type="PRINTS" id="PR00176">
    <property type="entry name" value="NANEUSMPORT"/>
</dbReference>
<evidence type="ECO:0000256" key="6">
    <source>
        <dbReference type="RuleBase" id="RU003732"/>
    </source>
</evidence>
<keyword evidence="9" id="KW-1185">Reference proteome</keyword>
<proteinExistence type="inferred from homology"/>
<dbReference type="Pfam" id="PF00209">
    <property type="entry name" value="SNF"/>
    <property type="match status" value="2"/>
</dbReference>